<dbReference type="EMBL" id="KB632427">
    <property type="protein sequence ID" value="ERL95390.1"/>
    <property type="molecule type" value="Genomic_DNA"/>
</dbReference>
<organism evidence="1">
    <name type="scientific">Dendroctonus ponderosae</name>
    <name type="common">Mountain pine beetle</name>
    <dbReference type="NCBI Taxonomy" id="77166"/>
    <lineage>
        <taxon>Eukaryota</taxon>
        <taxon>Metazoa</taxon>
        <taxon>Ecdysozoa</taxon>
        <taxon>Arthropoda</taxon>
        <taxon>Hexapoda</taxon>
        <taxon>Insecta</taxon>
        <taxon>Pterygota</taxon>
        <taxon>Neoptera</taxon>
        <taxon>Endopterygota</taxon>
        <taxon>Coleoptera</taxon>
        <taxon>Polyphaga</taxon>
        <taxon>Cucujiformia</taxon>
        <taxon>Curculionidae</taxon>
        <taxon>Scolytinae</taxon>
        <taxon>Dendroctonus</taxon>
    </lineage>
</organism>
<gene>
    <name evidence="2" type="ORF">D910_12654</name>
    <name evidence="1" type="ORF">YQE_07117</name>
</gene>
<dbReference type="OMA" id="PRETKFE"/>
<sequence>MFGKSSVPERHSFQLDIEQITDDIESISLNEEERNKLYLSLDNQPPKNDHCAKLEDFVKRTDHLEVLKQKLDSLMDEVDKLVFKVSNKVEEIQTSINNG</sequence>
<dbReference type="HOGENOM" id="CLU_2322742_0_0_1"/>
<protein>
    <submittedName>
        <fullName evidence="1">Uncharacterized protein</fullName>
    </submittedName>
</protein>
<accession>N6TF22</accession>
<evidence type="ECO:0000313" key="1">
    <source>
        <dbReference type="EMBL" id="ENN76368.1"/>
    </source>
</evidence>
<evidence type="ECO:0000313" key="3">
    <source>
        <dbReference type="Proteomes" id="UP000030742"/>
    </source>
</evidence>
<proteinExistence type="predicted"/>
<name>N6TF22_DENPD</name>
<reference evidence="1 3" key="1">
    <citation type="journal article" date="2013" name="Genome Biol.">
        <title>Draft genome of the mountain pine beetle, Dendroctonus ponderosae Hopkins, a major forest pest.</title>
        <authorList>
            <person name="Keeling C.I."/>
            <person name="Yuen M.M."/>
            <person name="Liao N.Y."/>
            <person name="Docking T.R."/>
            <person name="Chan S.K."/>
            <person name="Taylor G.A."/>
            <person name="Palmquist D.L."/>
            <person name="Jackman S.D."/>
            <person name="Nguyen A."/>
            <person name="Li M."/>
            <person name="Henderson H."/>
            <person name="Janes J.K."/>
            <person name="Zhao Y."/>
            <person name="Pandoh P."/>
            <person name="Moore R."/>
            <person name="Sperling F.A."/>
            <person name="Huber D.P."/>
            <person name="Birol I."/>
            <person name="Jones S.J."/>
            <person name="Bohlmann J."/>
        </authorList>
    </citation>
    <scope>NUCLEOTIDE SEQUENCE</scope>
</reference>
<dbReference type="AlphaFoldDB" id="N6TF22"/>
<dbReference type="EMBL" id="KB740982">
    <property type="protein sequence ID" value="ENN76368.1"/>
    <property type="molecule type" value="Genomic_DNA"/>
</dbReference>
<feature type="non-terminal residue" evidence="1">
    <location>
        <position position="1"/>
    </location>
</feature>
<dbReference type="Proteomes" id="UP000030742">
    <property type="component" value="Unassembled WGS sequence"/>
</dbReference>
<evidence type="ECO:0000313" key="2">
    <source>
        <dbReference type="EMBL" id="ERL95390.1"/>
    </source>
</evidence>